<evidence type="ECO:0000256" key="1">
    <source>
        <dbReference type="ARBA" id="ARBA00007118"/>
    </source>
</evidence>
<dbReference type="RefSeq" id="WP_066598508.1">
    <property type="nucleotide sequence ID" value="NZ_CP016282.1"/>
</dbReference>
<evidence type="ECO:0000313" key="5">
    <source>
        <dbReference type="Proteomes" id="UP000092582"/>
    </source>
</evidence>
<feature type="domain" description="Nitroreductase" evidence="3">
    <location>
        <begin position="66"/>
        <end position="147"/>
    </location>
</feature>
<evidence type="ECO:0000256" key="2">
    <source>
        <dbReference type="ARBA" id="ARBA00023002"/>
    </source>
</evidence>
<dbReference type="OrthoDB" id="9811182at2"/>
<dbReference type="AlphaFoldDB" id="A0A1B1BPU8"/>
<keyword evidence="5" id="KW-1185">Reference proteome</keyword>
<dbReference type="SUPFAM" id="SSF55469">
    <property type="entry name" value="FMN-dependent nitroreductase-like"/>
    <property type="match status" value="1"/>
</dbReference>
<gene>
    <name evidence="4" type="ORF">PA27867_3670</name>
</gene>
<proteinExistence type="inferred from homology"/>
<evidence type="ECO:0000313" key="4">
    <source>
        <dbReference type="EMBL" id="ANP74587.1"/>
    </source>
</evidence>
<dbReference type="PANTHER" id="PTHR43673:SF10">
    <property type="entry name" value="NADH DEHYDROGENASE_NAD(P)H NITROREDUCTASE XCC3605-RELATED"/>
    <property type="match status" value="1"/>
</dbReference>
<feature type="domain" description="Nitroreductase" evidence="3">
    <location>
        <begin position="14"/>
        <end position="61"/>
    </location>
</feature>
<protein>
    <submittedName>
        <fullName evidence="4">Nitroreductase</fullName>
    </submittedName>
</protein>
<reference evidence="4 5" key="1">
    <citation type="submission" date="2016-06" db="EMBL/GenBank/DDBJ databases">
        <title>Genome sequencing of Cryobacterium arcticum PAMC 27867.</title>
        <authorList>
            <person name="Lee J."/>
            <person name="Kim O.-S."/>
        </authorList>
    </citation>
    <scope>NUCLEOTIDE SEQUENCE [LARGE SCALE GENOMIC DNA]</scope>
    <source>
        <strain evidence="4 5">PAMC 27867</strain>
    </source>
</reference>
<dbReference type="CDD" id="cd02062">
    <property type="entry name" value="Nitro_FMN_reductase"/>
    <property type="match status" value="1"/>
</dbReference>
<dbReference type="STRING" id="670052.PA27867_3670"/>
<dbReference type="KEGG" id="cart:PA27867_3670"/>
<sequence>MDSLALLRSLTAQASVRSFSSRPVEPELVEQIVEVARWTGSARNRQPWRFVAVSDRPTLEELGRCGAYAQHLASAPCALVLLSADNGFQDTEFDLGKVTQTVILAATALGLGSCLATLYPDPNVAAASRLLHLDSGWLPRHAISLGYPGATVTGTRALPTGRLPTQTLLTTAVPQRPSKEL</sequence>
<evidence type="ECO:0000259" key="3">
    <source>
        <dbReference type="Pfam" id="PF00881"/>
    </source>
</evidence>
<dbReference type="PANTHER" id="PTHR43673">
    <property type="entry name" value="NAD(P)H NITROREDUCTASE YDGI-RELATED"/>
    <property type="match status" value="1"/>
</dbReference>
<comment type="similarity">
    <text evidence="1">Belongs to the nitroreductase family.</text>
</comment>
<dbReference type="EMBL" id="CP016282">
    <property type="protein sequence ID" value="ANP74587.1"/>
    <property type="molecule type" value="Genomic_DNA"/>
</dbReference>
<keyword evidence="2" id="KW-0560">Oxidoreductase</keyword>
<dbReference type="GO" id="GO:0016491">
    <property type="term" value="F:oxidoreductase activity"/>
    <property type="evidence" value="ECO:0007669"/>
    <property type="project" value="UniProtKB-KW"/>
</dbReference>
<dbReference type="Pfam" id="PF00881">
    <property type="entry name" value="Nitroreductase"/>
    <property type="match status" value="2"/>
</dbReference>
<dbReference type="Proteomes" id="UP000092582">
    <property type="component" value="Chromosome 1"/>
</dbReference>
<dbReference type="Gene3D" id="3.40.109.10">
    <property type="entry name" value="NADH Oxidase"/>
    <property type="match status" value="1"/>
</dbReference>
<name>A0A1B1BPU8_9MICO</name>
<organism evidence="4 5">
    <name type="scientific">Cryobacterium arcticum</name>
    <dbReference type="NCBI Taxonomy" id="670052"/>
    <lineage>
        <taxon>Bacteria</taxon>
        <taxon>Bacillati</taxon>
        <taxon>Actinomycetota</taxon>
        <taxon>Actinomycetes</taxon>
        <taxon>Micrococcales</taxon>
        <taxon>Microbacteriaceae</taxon>
        <taxon>Cryobacterium</taxon>
    </lineage>
</organism>
<dbReference type="PATRIC" id="fig|670052.7.peg.3774"/>
<accession>A0A1B1BPU8</accession>
<dbReference type="InterPro" id="IPR029479">
    <property type="entry name" value="Nitroreductase"/>
</dbReference>
<dbReference type="InterPro" id="IPR000415">
    <property type="entry name" value="Nitroreductase-like"/>
</dbReference>